<dbReference type="EMBL" id="NIVC01003081">
    <property type="protein sequence ID" value="PAA53486.1"/>
    <property type="molecule type" value="Genomic_DNA"/>
</dbReference>
<keyword evidence="1" id="KW-1133">Transmembrane helix</keyword>
<accession>A0A267DWB6</accession>
<feature type="non-terminal residue" evidence="2">
    <location>
        <position position="1"/>
    </location>
</feature>
<organism evidence="2 3">
    <name type="scientific">Macrostomum lignano</name>
    <dbReference type="NCBI Taxonomy" id="282301"/>
    <lineage>
        <taxon>Eukaryota</taxon>
        <taxon>Metazoa</taxon>
        <taxon>Spiralia</taxon>
        <taxon>Lophotrochozoa</taxon>
        <taxon>Platyhelminthes</taxon>
        <taxon>Rhabditophora</taxon>
        <taxon>Macrostomorpha</taxon>
        <taxon>Macrostomida</taxon>
        <taxon>Macrostomidae</taxon>
        <taxon>Macrostomum</taxon>
    </lineage>
</organism>
<dbReference type="Proteomes" id="UP000215902">
    <property type="component" value="Unassembled WGS sequence"/>
</dbReference>
<keyword evidence="3" id="KW-1185">Reference proteome</keyword>
<protein>
    <submittedName>
        <fullName evidence="2">Uncharacterized protein</fullName>
    </submittedName>
</protein>
<gene>
    <name evidence="2" type="ORF">BOX15_Mlig024424g3</name>
</gene>
<name>A0A267DWB6_9PLAT</name>
<evidence type="ECO:0000313" key="3">
    <source>
        <dbReference type="Proteomes" id="UP000215902"/>
    </source>
</evidence>
<keyword evidence="1" id="KW-0812">Transmembrane</keyword>
<reference evidence="2 3" key="1">
    <citation type="submission" date="2017-06" db="EMBL/GenBank/DDBJ databases">
        <title>A platform for efficient transgenesis in Macrostomum lignano, a flatworm model organism for stem cell research.</title>
        <authorList>
            <person name="Berezikov E."/>
        </authorList>
    </citation>
    <scope>NUCLEOTIDE SEQUENCE [LARGE SCALE GENOMIC DNA]</scope>
    <source>
        <strain evidence="2">DV1</strain>
        <tissue evidence="2">Whole organism</tissue>
    </source>
</reference>
<keyword evidence="1" id="KW-0472">Membrane</keyword>
<evidence type="ECO:0000256" key="1">
    <source>
        <dbReference type="SAM" id="Phobius"/>
    </source>
</evidence>
<evidence type="ECO:0000313" key="2">
    <source>
        <dbReference type="EMBL" id="PAA53486.1"/>
    </source>
</evidence>
<dbReference type="AlphaFoldDB" id="A0A267DWB6"/>
<sequence>IIFIFEPTNKMPDALKRRVPSFREVYMLRPIDLLYLEPGYILGLTVSVILLLLLSKIWQYFAEDEDNKAGADSLKYSLE</sequence>
<proteinExistence type="predicted"/>
<comment type="caution">
    <text evidence="2">The sequence shown here is derived from an EMBL/GenBank/DDBJ whole genome shotgun (WGS) entry which is preliminary data.</text>
</comment>
<feature type="transmembrane region" description="Helical" evidence="1">
    <location>
        <begin position="33"/>
        <end position="54"/>
    </location>
</feature>